<gene>
    <name evidence="2" type="ORF">OC25_07435</name>
</gene>
<dbReference type="InterPro" id="IPR010982">
    <property type="entry name" value="Lambda_DNA-bd_dom_sf"/>
</dbReference>
<dbReference type="RefSeq" id="WP_039473648.1">
    <property type="nucleotide sequence ID" value="NZ_JSYN01000006.1"/>
</dbReference>
<evidence type="ECO:0000313" key="3">
    <source>
        <dbReference type="Proteomes" id="UP000031246"/>
    </source>
</evidence>
<protein>
    <submittedName>
        <fullName evidence="2">XRE family transcriptional regulator</fullName>
    </submittedName>
</protein>
<organism evidence="2 3">
    <name type="scientific">Pedobacter kyungheensis</name>
    <dbReference type="NCBI Taxonomy" id="1069985"/>
    <lineage>
        <taxon>Bacteria</taxon>
        <taxon>Pseudomonadati</taxon>
        <taxon>Bacteroidota</taxon>
        <taxon>Sphingobacteriia</taxon>
        <taxon>Sphingobacteriales</taxon>
        <taxon>Sphingobacteriaceae</taxon>
        <taxon>Pedobacter</taxon>
    </lineage>
</organism>
<dbReference type="AlphaFoldDB" id="A0A0C1DC58"/>
<evidence type="ECO:0000313" key="2">
    <source>
        <dbReference type="EMBL" id="KIA95156.1"/>
    </source>
</evidence>
<reference evidence="2 3" key="1">
    <citation type="submission" date="2014-10" db="EMBL/GenBank/DDBJ databases">
        <title>Pedobacter Kyungheensis.</title>
        <authorList>
            <person name="Anderson B.M."/>
            <person name="Newman J.D."/>
        </authorList>
    </citation>
    <scope>NUCLEOTIDE SEQUENCE [LARGE SCALE GENOMIC DNA]</scope>
    <source>
        <strain evidence="2 3">KACC 16221</strain>
    </source>
</reference>
<keyword evidence="3" id="KW-1185">Reference proteome</keyword>
<accession>A0A0C1DC58</accession>
<dbReference type="Gene3D" id="1.10.260.40">
    <property type="entry name" value="lambda repressor-like DNA-binding domains"/>
    <property type="match status" value="1"/>
</dbReference>
<evidence type="ECO:0000259" key="1">
    <source>
        <dbReference type="PROSITE" id="PS50943"/>
    </source>
</evidence>
<dbReference type="SMART" id="SM00530">
    <property type="entry name" value="HTH_XRE"/>
    <property type="match status" value="1"/>
</dbReference>
<dbReference type="CDD" id="cd00093">
    <property type="entry name" value="HTH_XRE"/>
    <property type="match status" value="1"/>
</dbReference>
<dbReference type="InterPro" id="IPR001387">
    <property type="entry name" value="Cro/C1-type_HTH"/>
</dbReference>
<proteinExistence type="predicted"/>
<name>A0A0C1DC58_9SPHI</name>
<dbReference type="Pfam" id="PF01381">
    <property type="entry name" value="HTH_3"/>
    <property type="match status" value="1"/>
</dbReference>
<dbReference type="GO" id="GO:0003677">
    <property type="term" value="F:DNA binding"/>
    <property type="evidence" value="ECO:0007669"/>
    <property type="project" value="InterPro"/>
</dbReference>
<sequence length="102" mass="11634">MISLISPLKAQQKITEIIRDRRLSMGLTQEELAKRSGVPLPTLRKFEQKSTISFESFLKLLMVVGGLDEMTNALKPFKPNFTSIDDVLKDNSNTLRKRGRKK</sequence>
<dbReference type="EMBL" id="JSYN01000006">
    <property type="protein sequence ID" value="KIA95156.1"/>
    <property type="molecule type" value="Genomic_DNA"/>
</dbReference>
<dbReference type="Proteomes" id="UP000031246">
    <property type="component" value="Unassembled WGS sequence"/>
</dbReference>
<feature type="domain" description="HTH cro/C1-type" evidence="1">
    <location>
        <begin position="18"/>
        <end position="70"/>
    </location>
</feature>
<dbReference type="SUPFAM" id="SSF47413">
    <property type="entry name" value="lambda repressor-like DNA-binding domains"/>
    <property type="match status" value="1"/>
</dbReference>
<dbReference type="PROSITE" id="PS50943">
    <property type="entry name" value="HTH_CROC1"/>
    <property type="match status" value="1"/>
</dbReference>
<comment type="caution">
    <text evidence="2">The sequence shown here is derived from an EMBL/GenBank/DDBJ whole genome shotgun (WGS) entry which is preliminary data.</text>
</comment>